<organism evidence="1 2">
    <name type="scientific">Polarella glacialis</name>
    <name type="common">Dinoflagellate</name>
    <dbReference type="NCBI Taxonomy" id="89957"/>
    <lineage>
        <taxon>Eukaryota</taxon>
        <taxon>Sar</taxon>
        <taxon>Alveolata</taxon>
        <taxon>Dinophyceae</taxon>
        <taxon>Suessiales</taxon>
        <taxon>Suessiaceae</taxon>
        <taxon>Polarella</taxon>
    </lineage>
</organism>
<dbReference type="AlphaFoldDB" id="A0A813DH78"/>
<dbReference type="EMBL" id="CAJNNV010002486">
    <property type="protein sequence ID" value="CAE8587261.1"/>
    <property type="molecule type" value="Genomic_DNA"/>
</dbReference>
<evidence type="ECO:0000313" key="1">
    <source>
        <dbReference type="EMBL" id="CAE8587261.1"/>
    </source>
</evidence>
<reference evidence="1" key="1">
    <citation type="submission" date="2021-02" db="EMBL/GenBank/DDBJ databases">
        <authorList>
            <person name="Dougan E. K."/>
            <person name="Rhodes N."/>
            <person name="Thang M."/>
            <person name="Chan C."/>
        </authorList>
    </citation>
    <scope>NUCLEOTIDE SEQUENCE</scope>
</reference>
<dbReference type="InterPro" id="IPR014903">
    <property type="entry name" value="DUF1796"/>
</dbReference>
<sequence length="154" mass="17099">ATQENWDAAASFVGNCEVISLGCYCTICQAFKILKVRQRAYPFDWVQSSMEGIMHCFNTDFEDFLTYTASRQEDDLTVFEGSRWGGAASGITTSGMRPLSRPLPAVRSASLEFRRSRQASHGCSCECSTLRGSWIWPSSLSKFFSACSLMLSSI</sequence>
<dbReference type="Proteomes" id="UP000654075">
    <property type="component" value="Unassembled WGS sequence"/>
</dbReference>
<feature type="non-terminal residue" evidence="1">
    <location>
        <position position="154"/>
    </location>
</feature>
<comment type="caution">
    <text evidence="1">The sequence shown here is derived from an EMBL/GenBank/DDBJ whole genome shotgun (WGS) entry which is preliminary data.</text>
</comment>
<evidence type="ECO:0000313" key="2">
    <source>
        <dbReference type="Proteomes" id="UP000654075"/>
    </source>
</evidence>
<proteinExistence type="predicted"/>
<protein>
    <submittedName>
        <fullName evidence="1">Uncharacterized protein</fullName>
    </submittedName>
</protein>
<keyword evidence="2" id="KW-1185">Reference proteome</keyword>
<gene>
    <name evidence="1" type="ORF">PGLA1383_LOCUS6101</name>
</gene>
<name>A0A813DH78_POLGL</name>
<accession>A0A813DH78</accession>
<dbReference type="Pfam" id="PF08795">
    <property type="entry name" value="DUF1796"/>
    <property type="match status" value="1"/>
</dbReference>